<proteinExistence type="predicted"/>
<gene>
    <name evidence="1" type="ORF">AQJ67_33620</name>
</gene>
<dbReference type="Proteomes" id="UP000053429">
    <property type="component" value="Unassembled WGS sequence"/>
</dbReference>
<protein>
    <submittedName>
        <fullName evidence="1">Uncharacterized protein</fullName>
    </submittedName>
</protein>
<keyword evidence="2" id="KW-1185">Reference proteome</keyword>
<reference evidence="1 2" key="1">
    <citation type="submission" date="2015-10" db="EMBL/GenBank/DDBJ databases">
        <title>Draft genome sequence of Streptomyces caeruleatus NRRL B-24802, type strain for the species Streptomyces caeruleatus.</title>
        <authorList>
            <person name="Ruckert C."/>
            <person name="Winkler A."/>
            <person name="Kalinowski J."/>
            <person name="Kampfer P."/>
            <person name="Glaeser S."/>
        </authorList>
    </citation>
    <scope>NUCLEOTIDE SEQUENCE [LARGE SCALE GENOMIC DNA]</scope>
    <source>
        <strain evidence="1 2">NRRL B-24802</strain>
    </source>
</reference>
<dbReference type="STRING" id="661399.AQJ67_33620"/>
<dbReference type="EMBL" id="LMWY01000044">
    <property type="protein sequence ID" value="KUN96183.1"/>
    <property type="molecule type" value="Genomic_DNA"/>
</dbReference>
<comment type="caution">
    <text evidence="1">The sequence shown here is derived from an EMBL/GenBank/DDBJ whole genome shotgun (WGS) entry which is preliminary data.</text>
</comment>
<name>A0A101TPP9_9ACTN</name>
<evidence type="ECO:0000313" key="1">
    <source>
        <dbReference type="EMBL" id="KUN96183.1"/>
    </source>
</evidence>
<dbReference type="AlphaFoldDB" id="A0A101TPP9"/>
<dbReference type="OrthoDB" id="4153201at2"/>
<evidence type="ECO:0000313" key="2">
    <source>
        <dbReference type="Proteomes" id="UP000053429"/>
    </source>
</evidence>
<dbReference type="RefSeq" id="WP_062723138.1">
    <property type="nucleotide sequence ID" value="NZ_KQ948936.1"/>
</dbReference>
<sequence length="287" mass="31968">MNTNRTRYHVGFHEIGLDSEYRVECIGEDFGMIFAWLEGDISGVAEDVEDDAPFDELYARLASCDTVAELVGEHTVDAFVFFVRPVTDCGCPCDCAETGRAEECDGTHHREAAPEPQLAEPDAEGRSTFEFNGDTFAVFNTASKPLDGYWAVAKIPAEGDIYPSRDYLFSGISTRENAFALAVEKLRPTRLITFLPRLGLTIKDDEETRDAYAYPTVDRDGWVCAWSSYGYAVVFEDRVERGHVWPGRPIEASVTGADGRQHDLDGEWKFFEQAVAAVRAHVLDARA</sequence>
<organism evidence="1 2">
    <name type="scientific">Streptomyces caeruleatus</name>
    <dbReference type="NCBI Taxonomy" id="661399"/>
    <lineage>
        <taxon>Bacteria</taxon>
        <taxon>Bacillati</taxon>
        <taxon>Actinomycetota</taxon>
        <taxon>Actinomycetes</taxon>
        <taxon>Kitasatosporales</taxon>
        <taxon>Streptomycetaceae</taxon>
        <taxon>Streptomyces</taxon>
    </lineage>
</organism>
<accession>A0A101TPP9</accession>